<evidence type="ECO:0000256" key="1">
    <source>
        <dbReference type="ARBA" id="ARBA00010641"/>
    </source>
</evidence>
<evidence type="ECO:0000313" key="8">
    <source>
        <dbReference type="EMBL" id="TCC64504.1"/>
    </source>
</evidence>
<dbReference type="InterPro" id="IPR013324">
    <property type="entry name" value="RNA_pol_sigma_r3/r4-like"/>
</dbReference>
<evidence type="ECO:0000256" key="2">
    <source>
        <dbReference type="ARBA" id="ARBA00023015"/>
    </source>
</evidence>
<dbReference type="NCBIfam" id="TIGR02983">
    <property type="entry name" value="SigE-fam_strep"/>
    <property type="match status" value="1"/>
</dbReference>
<accession>A0A4R0KXP5</accession>
<dbReference type="AlphaFoldDB" id="A0A4R0KXP5"/>
<dbReference type="GO" id="GO:0006352">
    <property type="term" value="P:DNA-templated transcription initiation"/>
    <property type="evidence" value="ECO:0007669"/>
    <property type="project" value="InterPro"/>
</dbReference>
<comment type="caution">
    <text evidence="8">The sequence shown here is derived from an EMBL/GenBank/DDBJ whole genome shotgun (WGS) entry which is preliminary data.</text>
</comment>
<dbReference type="SUPFAM" id="SSF88659">
    <property type="entry name" value="Sigma3 and sigma4 domains of RNA polymerase sigma factors"/>
    <property type="match status" value="1"/>
</dbReference>
<dbReference type="Gene3D" id="1.10.1740.10">
    <property type="match status" value="1"/>
</dbReference>
<evidence type="ECO:0000256" key="3">
    <source>
        <dbReference type="ARBA" id="ARBA00023082"/>
    </source>
</evidence>
<dbReference type="RefSeq" id="WP_131353009.1">
    <property type="nucleotide sequence ID" value="NZ_SJKB01000002.1"/>
</dbReference>
<comment type="similarity">
    <text evidence="1">Belongs to the sigma-70 factor family. ECF subfamily.</text>
</comment>
<dbReference type="InterPro" id="IPR036388">
    <property type="entry name" value="WH-like_DNA-bd_sf"/>
</dbReference>
<evidence type="ECO:0000259" key="7">
    <source>
        <dbReference type="Pfam" id="PF08281"/>
    </source>
</evidence>
<dbReference type="GO" id="GO:0003677">
    <property type="term" value="F:DNA binding"/>
    <property type="evidence" value="ECO:0007669"/>
    <property type="project" value="UniProtKB-KW"/>
</dbReference>
<protein>
    <submittedName>
        <fullName evidence="8">SigE family RNA polymerase sigma factor</fullName>
    </submittedName>
</protein>
<keyword evidence="2" id="KW-0805">Transcription regulation</keyword>
<dbReference type="Gene3D" id="1.10.10.10">
    <property type="entry name" value="Winged helix-like DNA-binding domain superfamily/Winged helix DNA-binding domain"/>
    <property type="match status" value="1"/>
</dbReference>
<dbReference type="NCBIfam" id="TIGR02937">
    <property type="entry name" value="sigma70-ECF"/>
    <property type="match status" value="1"/>
</dbReference>
<dbReference type="InterPro" id="IPR014284">
    <property type="entry name" value="RNA_pol_sigma-70_dom"/>
</dbReference>
<dbReference type="InterPro" id="IPR014325">
    <property type="entry name" value="RNA_pol_sigma-E_actinobac"/>
</dbReference>
<sequence>MNSEAESEYVDFVTHHANALCRTAYLLCGDRRRAEDATQEALIRMYRMWPRLQRKGGVGAYARKVVVCTTLDGFRRRSSTEVVGGDGYFAAEADPADPLDVLESRIMIMQALAELPARQRACVVLRYFDELSVDETAEVLGCRPGTVKSQTMRALDKLRVHPALADLNLAGTGRLI</sequence>
<dbReference type="InterPro" id="IPR007627">
    <property type="entry name" value="RNA_pol_sigma70_r2"/>
</dbReference>
<reference evidence="8 9" key="1">
    <citation type="submission" date="2019-02" db="EMBL/GenBank/DDBJ databases">
        <title>Kribbella capetownensis sp. nov. and Kribbella speibonae sp. nov., isolated from soil.</title>
        <authorList>
            <person name="Curtis S.M."/>
            <person name="Norton I."/>
            <person name="Everest G.J."/>
            <person name="Meyers P.R."/>
        </authorList>
    </citation>
    <scope>NUCLEOTIDE SEQUENCE [LARGE SCALE GENOMIC DNA]</scope>
    <source>
        <strain evidence="8 9">NRRL B-24813</strain>
    </source>
</reference>
<evidence type="ECO:0000259" key="6">
    <source>
        <dbReference type="Pfam" id="PF04542"/>
    </source>
</evidence>
<keyword evidence="3" id="KW-0731">Sigma factor</keyword>
<proteinExistence type="inferred from homology"/>
<evidence type="ECO:0000256" key="5">
    <source>
        <dbReference type="ARBA" id="ARBA00023163"/>
    </source>
</evidence>
<gene>
    <name evidence="8" type="ORF">E0H73_08930</name>
</gene>
<keyword evidence="9" id="KW-1185">Reference proteome</keyword>
<feature type="domain" description="RNA polymerase sigma factor 70 region 4 type 2" evidence="7">
    <location>
        <begin position="107"/>
        <end position="158"/>
    </location>
</feature>
<dbReference type="InterPro" id="IPR039425">
    <property type="entry name" value="RNA_pol_sigma-70-like"/>
</dbReference>
<dbReference type="SUPFAM" id="SSF88946">
    <property type="entry name" value="Sigma2 domain of RNA polymerase sigma factors"/>
    <property type="match status" value="1"/>
</dbReference>
<dbReference type="GO" id="GO:0016987">
    <property type="term" value="F:sigma factor activity"/>
    <property type="evidence" value="ECO:0007669"/>
    <property type="project" value="UniProtKB-KW"/>
</dbReference>
<organism evidence="8 9">
    <name type="scientific">Kribbella pittospori</name>
    <dbReference type="NCBI Taxonomy" id="722689"/>
    <lineage>
        <taxon>Bacteria</taxon>
        <taxon>Bacillati</taxon>
        <taxon>Actinomycetota</taxon>
        <taxon>Actinomycetes</taxon>
        <taxon>Propionibacteriales</taxon>
        <taxon>Kribbellaceae</taxon>
        <taxon>Kribbella</taxon>
    </lineage>
</organism>
<keyword evidence="5" id="KW-0804">Transcription</keyword>
<dbReference type="PANTHER" id="PTHR43133:SF50">
    <property type="entry name" value="ECF RNA POLYMERASE SIGMA FACTOR SIGM"/>
    <property type="match status" value="1"/>
</dbReference>
<dbReference type="Pfam" id="PF08281">
    <property type="entry name" value="Sigma70_r4_2"/>
    <property type="match status" value="1"/>
</dbReference>
<dbReference type="EMBL" id="SJKB01000002">
    <property type="protein sequence ID" value="TCC64504.1"/>
    <property type="molecule type" value="Genomic_DNA"/>
</dbReference>
<dbReference type="PANTHER" id="PTHR43133">
    <property type="entry name" value="RNA POLYMERASE ECF-TYPE SIGMA FACTO"/>
    <property type="match status" value="1"/>
</dbReference>
<dbReference type="Proteomes" id="UP000291144">
    <property type="component" value="Unassembled WGS sequence"/>
</dbReference>
<dbReference type="CDD" id="cd06171">
    <property type="entry name" value="Sigma70_r4"/>
    <property type="match status" value="1"/>
</dbReference>
<keyword evidence="4" id="KW-0238">DNA-binding</keyword>
<dbReference type="InterPro" id="IPR013325">
    <property type="entry name" value="RNA_pol_sigma_r2"/>
</dbReference>
<dbReference type="InterPro" id="IPR013249">
    <property type="entry name" value="RNA_pol_sigma70_r4_t2"/>
</dbReference>
<dbReference type="Pfam" id="PF04542">
    <property type="entry name" value="Sigma70_r2"/>
    <property type="match status" value="1"/>
</dbReference>
<evidence type="ECO:0000313" key="9">
    <source>
        <dbReference type="Proteomes" id="UP000291144"/>
    </source>
</evidence>
<evidence type="ECO:0000256" key="4">
    <source>
        <dbReference type="ARBA" id="ARBA00023125"/>
    </source>
</evidence>
<feature type="domain" description="RNA polymerase sigma-70 region 2" evidence="6">
    <location>
        <begin position="12"/>
        <end position="79"/>
    </location>
</feature>
<name>A0A4R0KXP5_9ACTN</name>
<dbReference type="OrthoDB" id="3292386at2"/>